<proteinExistence type="predicted"/>
<sequence length="342" mass="40331">MKNLDKPQIYSQYSSIPMKILMDQFTNMFIQISSIRQSSQVGSLLNYKIEQRLGSSFNLLNNLISLYNKGFQFTIRYKNIGNQISNHQSFYHKQDNKDNKIEIYKFFNDNKKPKSKSLLRIYSYIKVKCKNQNLKNLEIPTKDKMKSKTQKEIYKNYIAKRESNGSKPIETQVITTSLLRELGYSYQVERQKVMNKNQLNQEIHQIYVEHHNIICCNLLFKIAYLYDQETKEMLLASQNQILKCLIQSLIKLKIILNNLKTIDQSLTLINQARKLINKKNKLVQVERNKLLSLLKSAYRAENKIDRFNQYLQQQEKMSSGIESFILNELSPKNNIESILSLE</sequence>
<gene>
    <name evidence="1" type="ORF">PSON_ATCC_30995.1.T0910046</name>
</gene>
<name>A0A8S1PZE6_9CILI</name>
<evidence type="ECO:0000313" key="2">
    <source>
        <dbReference type="Proteomes" id="UP000692954"/>
    </source>
</evidence>
<dbReference type="AlphaFoldDB" id="A0A8S1PZE6"/>
<dbReference type="EMBL" id="CAJJDN010000091">
    <property type="protein sequence ID" value="CAD8108391.1"/>
    <property type="molecule type" value="Genomic_DNA"/>
</dbReference>
<reference evidence="1" key="1">
    <citation type="submission" date="2021-01" db="EMBL/GenBank/DDBJ databases">
        <authorList>
            <consortium name="Genoscope - CEA"/>
            <person name="William W."/>
        </authorList>
    </citation>
    <scope>NUCLEOTIDE SEQUENCE</scope>
</reference>
<protein>
    <submittedName>
        <fullName evidence="1">Uncharacterized protein</fullName>
    </submittedName>
</protein>
<accession>A0A8S1PZE6</accession>
<keyword evidence="2" id="KW-1185">Reference proteome</keyword>
<dbReference type="Proteomes" id="UP000692954">
    <property type="component" value="Unassembled WGS sequence"/>
</dbReference>
<comment type="caution">
    <text evidence="1">The sequence shown here is derived from an EMBL/GenBank/DDBJ whole genome shotgun (WGS) entry which is preliminary data.</text>
</comment>
<evidence type="ECO:0000313" key="1">
    <source>
        <dbReference type="EMBL" id="CAD8108391.1"/>
    </source>
</evidence>
<organism evidence="1 2">
    <name type="scientific">Paramecium sonneborni</name>
    <dbReference type="NCBI Taxonomy" id="65129"/>
    <lineage>
        <taxon>Eukaryota</taxon>
        <taxon>Sar</taxon>
        <taxon>Alveolata</taxon>
        <taxon>Ciliophora</taxon>
        <taxon>Intramacronucleata</taxon>
        <taxon>Oligohymenophorea</taxon>
        <taxon>Peniculida</taxon>
        <taxon>Parameciidae</taxon>
        <taxon>Paramecium</taxon>
    </lineage>
</organism>